<protein>
    <submittedName>
        <fullName evidence="1">Flagella biosynthesis chaperone for FliD, FliT</fullName>
    </submittedName>
</protein>
<accession>A0A4Y5YH01</accession>
<name>A0A4Y5YH01_9GAMM</name>
<keyword evidence="2" id="KW-1185">Reference proteome</keyword>
<sequence>MTTIEQKMLLDDLDATSEQCRIVLDSLKSKNDTEEFDKLVLDLQELIAKRQNLLNVLIADDSFVQKDYLQRQLELTLSLEVKAKLVMKSLHAEIHLGKKNQRQVNVYKSIDSDR</sequence>
<keyword evidence="1" id="KW-0966">Cell projection</keyword>
<dbReference type="KEGG" id="spol:FH971_13805"/>
<evidence type="ECO:0000313" key="2">
    <source>
        <dbReference type="Proteomes" id="UP000319809"/>
    </source>
</evidence>
<organism evidence="1 2">
    <name type="scientific">Shewanella polaris</name>
    <dbReference type="NCBI Taxonomy" id="2588449"/>
    <lineage>
        <taxon>Bacteria</taxon>
        <taxon>Pseudomonadati</taxon>
        <taxon>Pseudomonadota</taxon>
        <taxon>Gammaproteobacteria</taxon>
        <taxon>Alteromonadales</taxon>
        <taxon>Shewanellaceae</taxon>
        <taxon>Shewanella</taxon>
    </lineage>
</organism>
<gene>
    <name evidence="1" type="ORF">FH971_13805</name>
</gene>
<dbReference type="Proteomes" id="UP000319809">
    <property type="component" value="Chromosome"/>
</dbReference>
<dbReference type="EMBL" id="CP041036">
    <property type="protein sequence ID" value="QDE31937.1"/>
    <property type="molecule type" value="Genomic_DNA"/>
</dbReference>
<dbReference type="AlphaFoldDB" id="A0A4Y5YH01"/>
<proteinExistence type="predicted"/>
<keyword evidence="1" id="KW-0282">Flagellum</keyword>
<reference evidence="1 2" key="1">
    <citation type="submission" date="2019-06" db="EMBL/GenBank/DDBJ databases">
        <title>The genome of Shewanella sp. SM1901.</title>
        <authorList>
            <person name="Cha Q."/>
        </authorList>
    </citation>
    <scope>NUCLEOTIDE SEQUENCE [LARGE SCALE GENOMIC DNA]</scope>
    <source>
        <strain evidence="1 2">SM1901</strain>
    </source>
</reference>
<keyword evidence="1" id="KW-0969">Cilium</keyword>
<evidence type="ECO:0000313" key="1">
    <source>
        <dbReference type="EMBL" id="QDE31937.1"/>
    </source>
</evidence>
<dbReference type="RefSeq" id="WP_140234687.1">
    <property type="nucleotide sequence ID" value="NZ_CP041036.1"/>
</dbReference>